<dbReference type="PANTHER" id="PTHR33171">
    <property type="entry name" value="LAR_N DOMAIN-CONTAINING PROTEIN"/>
    <property type="match status" value="1"/>
</dbReference>
<dbReference type="Proteomes" id="UP000076079">
    <property type="component" value="Chromosome"/>
</dbReference>
<dbReference type="KEGG" id="abac:LuPra_01821"/>
<dbReference type="PANTHER" id="PTHR33171:SF17">
    <property type="entry name" value="LARA-LIKE N-TERMINAL DOMAIN-CONTAINING PROTEIN"/>
    <property type="match status" value="1"/>
</dbReference>
<accession>A0A143PJ76</accession>
<proteinExistence type="predicted"/>
<dbReference type="EMBL" id="CP015136">
    <property type="protein sequence ID" value="AMY08617.1"/>
    <property type="molecule type" value="Genomic_DNA"/>
</dbReference>
<organism evidence="2 3">
    <name type="scientific">Luteitalea pratensis</name>
    <dbReference type="NCBI Taxonomy" id="1855912"/>
    <lineage>
        <taxon>Bacteria</taxon>
        <taxon>Pseudomonadati</taxon>
        <taxon>Acidobacteriota</taxon>
        <taxon>Vicinamibacteria</taxon>
        <taxon>Vicinamibacterales</taxon>
        <taxon>Vicinamibacteraceae</taxon>
        <taxon>Luteitalea</taxon>
    </lineage>
</organism>
<evidence type="ECO:0000313" key="3">
    <source>
        <dbReference type="Proteomes" id="UP000076079"/>
    </source>
</evidence>
<evidence type="ECO:0000259" key="1">
    <source>
        <dbReference type="Pfam" id="PF09861"/>
    </source>
</evidence>
<reference evidence="3" key="2">
    <citation type="submission" date="2016-04" db="EMBL/GenBank/DDBJ databases">
        <title>First Complete Genome Sequence of a Subdivision 6 Acidobacterium.</title>
        <authorList>
            <person name="Huang S."/>
            <person name="Vieira S."/>
            <person name="Bunk B."/>
            <person name="Riedel T."/>
            <person name="Sproeer C."/>
            <person name="Overmann J."/>
        </authorList>
    </citation>
    <scope>NUCLEOTIDE SEQUENCE [LARGE SCALE GENOMIC DNA]</scope>
    <source>
        <strain evidence="3">DSM 100886 HEG_-6_39</strain>
    </source>
</reference>
<dbReference type="AlphaFoldDB" id="A0A143PJ76"/>
<dbReference type="InterPro" id="IPR018657">
    <property type="entry name" value="LarA-like_N"/>
</dbReference>
<dbReference type="InterPro" id="IPR048068">
    <property type="entry name" value="LarA-like"/>
</dbReference>
<protein>
    <recommendedName>
        <fullName evidence="1">LarA-like N-terminal domain-containing protein</fullName>
    </recommendedName>
</protein>
<sequence>MTDASQGSSAIAGPDTSVSPDAVADVLAKTCAADGLRGKRVLAIVPDGTRTAPVGLVFRLLHEQLSGVVSSLDVMIALGTHQPMSEEAICRRLDMTMAERQTRYREVAFYNHEWDNPAALQPVGVLSAERIHELTDGAFSIDVPVEINRRVLQYDRIVIIGPVFPHEVVGFSGGNKYLFPGVGGPEILNFFHWLGAVVTNPMIIGSKWTPVRKIVDAAGALVTVPKTCFCMVVRPDGSLAAIVGGTPEAAWTEASEVSRRTHIVYKERAYHTVLSCVPKMYEDLWTGGKGMYKLEPVVADGGELIIYAPHISQVSVTHGRLLLEIGYHCRDYFRSQWDRFGQMPWGVIAHSTHVRGIGTYENGAEQCRIKVTVASQIPEHICHQINLGYRDPATVDVESFANREDEGVLLVRKAGEMLYRLQNPPAWAVGS</sequence>
<evidence type="ECO:0000313" key="2">
    <source>
        <dbReference type="EMBL" id="AMY08617.1"/>
    </source>
</evidence>
<dbReference type="STRING" id="1855912.LuPra_01821"/>
<dbReference type="Gene3D" id="3.90.226.30">
    <property type="match status" value="1"/>
</dbReference>
<feature type="domain" description="LarA-like N-terminal" evidence="1">
    <location>
        <begin position="38"/>
        <end position="194"/>
    </location>
</feature>
<reference evidence="2 3" key="1">
    <citation type="journal article" date="2016" name="Genome Announc.">
        <title>First Complete Genome Sequence of a Subdivision 6 Acidobacterium Strain.</title>
        <authorList>
            <person name="Huang S."/>
            <person name="Vieira S."/>
            <person name="Bunk B."/>
            <person name="Riedel T."/>
            <person name="Sproer C."/>
            <person name="Overmann J."/>
        </authorList>
    </citation>
    <scope>NUCLEOTIDE SEQUENCE [LARGE SCALE GENOMIC DNA]</scope>
    <source>
        <strain evidence="3">DSM 100886 HEG_-6_39</strain>
    </source>
</reference>
<keyword evidence="3" id="KW-1185">Reference proteome</keyword>
<dbReference type="Pfam" id="PF09861">
    <property type="entry name" value="Lar_N"/>
    <property type="match status" value="1"/>
</dbReference>
<name>A0A143PJ76_LUTPR</name>
<gene>
    <name evidence="2" type="ORF">LuPra_01821</name>
</gene>
<dbReference type="GO" id="GO:0050043">
    <property type="term" value="F:lactate racemase activity"/>
    <property type="evidence" value="ECO:0007669"/>
    <property type="project" value="InterPro"/>
</dbReference>
<dbReference type="InterPro" id="IPR043166">
    <property type="entry name" value="LarA-like_C"/>
</dbReference>
<dbReference type="Gene3D" id="3.40.50.11440">
    <property type="match status" value="1"/>
</dbReference>